<dbReference type="RefSeq" id="WP_382406939.1">
    <property type="nucleotide sequence ID" value="NZ_JBHSGU010000002.1"/>
</dbReference>
<keyword evidence="8" id="KW-0966">Cell projection</keyword>
<dbReference type="InterPro" id="IPR001029">
    <property type="entry name" value="Flagellin_N"/>
</dbReference>
<dbReference type="InterPro" id="IPR001492">
    <property type="entry name" value="Flagellin"/>
</dbReference>
<comment type="similarity">
    <text evidence="3">Belongs to the bacterial flagellin family.</text>
</comment>
<dbReference type="Pfam" id="PF00669">
    <property type="entry name" value="Flagellin_N"/>
    <property type="match status" value="1"/>
</dbReference>
<comment type="subcellular location">
    <subcellularLocation>
        <location evidence="1">Bacterial flagellum</location>
    </subcellularLocation>
    <subcellularLocation>
        <location evidence="2">Secreted</location>
    </subcellularLocation>
</comment>
<dbReference type="PANTHER" id="PTHR42792:SF1">
    <property type="entry name" value="FLAGELLAR HOOK-ASSOCIATED PROTEIN 3"/>
    <property type="match status" value="1"/>
</dbReference>
<evidence type="ECO:0000313" key="9">
    <source>
        <dbReference type="Proteomes" id="UP001595897"/>
    </source>
</evidence>
<dbReference type="Gene3D" id="1.20.1330.10">
    <property type="entry name" value="f41 fragment of flagellin, N-terminal domain"/>
    <property type="match status" value="2"/>
</dbReference>
<keyword evidence="8" id="KW-0969">Cilium</keyword>
<evidence type="ECO:0000256" key="4">
    <source>
        <dbReference type="ARBA" id="ARBA00022525"/>
    </source>
</evidence>
<dbReference type="Pfam" id="PF00700">
    <property type="entry name" value="Flagellin_C"/>
    <property type="match status" value="1"/>
</dbReference>
<dbReference type="Proteomes" id="UP001595897">
    <property type="component" value="Unassembled WGS sequence"/>
</dbReference>
<dbReference type="PANTHER" id="PTHR42792">
    <property type="entry name" value="FLAGELLIN"/>
    <property type="match status" value="1"/>
</dbReference>
<name>A0ABV9LUJ0_9ALTE</name>
<organism evidence="8 9">
    <name type="scientific">Glaciecola siphonariae</name>
    <dbReference type="NCBI Taxonomy" id="521012"/>
    <lineage>
        <taxon>Bacteria</taxon>
        <taxon>Pseudomonadati</taxon>
        <taxon>Pseudomonadota</taxon>
        <taxon>Gammaproteobacteria</taxon>
        <taxon>Alteromonadales</taxon>
        <taxon>Alteromonadaceae</taxon>
        <taxon>Glaciecola</taxon>
    </lineage>
</organism>
<reference evidence="9" key="1">
    <citation type="journal article" date="2019" name="Int. J. Syst. Evol. Microbiol.">
        <title>The Global Catalogue of Microorganisms (GCM) 10K type strain sequencing project: providing services to taxonomists for standard genome sequencing and annotation.</title>
        <authorList>
            <consortium name="The Broad Institute Genomics Platform"/>
            <consortium name="The Broad Institute Genome Sequencing Center for Infectious Disease"/>
            <person name="Wu L."/>
            <person name="Ma J."/>
        </authorList>
    </citation>
    <scope>NUCLEOTIDE SEQUENCE [LARGE SCALE GENOMIC DNA]</scope>
    <source>
        <strain evidence="9">KACC 12507</strain>
    </source>
</reference>
<comment type="caution">
    <text evidence="8">The sequence shown here is derived from an EMBL/GenBank/DDBJ whole genome shotgun (WGS) entry which is preliminary data.</text>
</comment>
<dbReference type="SUPFAM" id="SSF64518">
    <property type="entry name" value="Phase 1 flagellin"/>
    <property type="match status" value="1"/>
</dbReference>
<dbReference type="InterPro" id="IPR013384">
    <property type="entry name" value="Flagell_FlgL"/>
</dbReference>
<evidence type="ECO:0000256" key="3">
    <source>
        <dbReference type="ARBA" id="ARBA00005709"/>
    </source>
</evidence>
<evidence type="ECO:0000256" key="2">
    <source>
        <dbReference type="ARBA" id="ARBA00004613"/>
    </source>
</evidence>
<evidence type="ECO:0000259" key="7">
    <source>
        <dbReference type="Pfam" id="PF00700"/>
    </source>
</evidence>
<dbReference type="NCBIfam" id="TIGR02550">
    <property type="entry name" value="flagell_flgL"/>
    <property type="match status" value="1"/>
</dbReference>
<keyword evidence="5" id="KW-0975">Bacterial flagellum</keyword>
<protein>
    <submittedName>
        <fullName evidence="8">Flagellar hook-associated protein FlgL</fullName>
    </submittedName>
</protein>
<feature type="domain" description="Flagellin C-terminal" evidence="7">
    <location>
        <begin position="326"/>
        <end position="406"/>
    </location>
</feature>
<proteinExistence type="inferred from homology"/>
<keyword evidence="4" id="KW-0964">Secreted</keyword>
<sequence>MRVTTNLIFDQNLRAINTSQGELSDLQSQLASGKRLLRPSDDPVGASQVIRLTEDLEKTNQYERNIDMAKSNLELQETSLRSITDVINRARVLTVQSGNGIFSQPDREAVAAEIDQIRNQVIDLMNTQNASGDYIFSGYQSQKQAFAFNPANKAEPIKFQGDDGTNRIQISDSVSIQTTSSGKSVFENVNGRLNFDLVTNNGASLGAYGIRNQGSFDSFHERNYDPVNAVNNQYSFTITAANLVTISNVGTGNVEATLPYDPAEQMNFNGFEFELNGNVGDSLTVELKRPEKTNLAESLHKMSAALNDPNISSQAFSSVIDDTLVGIDNGLAQIARENSSIGARLNIAESIRNSLLDSEVTNQEARSAIQDVDYAQASSDFARQETALEAAFASFPRIANLSLFNYI</sequence>
<keyword evidence="8" id="KW-0282">Flagellum</keyword>
<evidence type="ECO:0000256" key="5">
    <source>
        <dbReference type="ARBA" id="ARBA00023143"/>
    </source>
</evidence>
<gene>
    <name evidence="8" type="primary">flgL</name>
    <name evidence="8" type="ORF">ACFO4O_07250</name>
</gene>
<evidence type="ECO:0000256" key="1">
    <source>
        <dbReference type="ARBA" id="ARBA00004365"/>
    </source>
</evidence>
<evidence type="ECO:0000259" key="6">
    <source>
        <dbReference type="Pfam" id="PF00669"/>
    </source>
</evidence>
<accession>A0ABV9LUJ0</accession>
<dbReference type="InterPro" id="IPR046358">
    <property type="entry name" value="Flagellin_C"/>
</dbReference>
<keyword evidence="9" id="KW-1185">Reference proteome</keyword>
<feature type="domain" description="Flagellin N-terminal" evidence="6">
    <location>
        <begin position="4"/>
        <end position="140"/>
    </location>
</feature>
<evidence type="ECO:0000313" key="8">
    <source>
        <dbReference type="EMBL" id="MFC4699945.1"/>
    </source>
</evidence>
<dbReference type="EMBL" id="JBHSGU010000002">
    <property type="protein sequence ID" value="MFC4699945.1"/>
    <property type="molecule type" value="Genomic_DNA"/>
</dbReference>